<evidence type="ECO:0000256" key="2">
    <source>
        <dbReference type="SAM" id="Phobius"/>
    </source>
</evidence>
<dbReference type="EMBL" id="JAVHNS010000015">
    <property type="protein sequence ID" value="KAK6334481.1"/>
    <property type="molecule type" value="Genomic_DNA"/>
</dbReference>
<name>A0AAV9U581_9PEZI</name>
<feature type="region of interest" description="Disordered" evidence="1">
    <location>
        <begin position="159"/>
        <end position="181"/>
    </location>
</feature>
<evidence type="ECO:0000313" key="4">
    <source>
        <dbReference type="EMBL" id="KAK6334481.1"/>
    </source>
</evidence>
<dbReference type="Proteomes" id="UP001373714">
    <property type="component" value="Unassembled WGS sequence"/>
</dbReference>
<evidence type="ECO:0000256" key="1">
    <source>
        <dbReference type="SAM" id="MobiDB-lite"/>
    </source>
</evidence>
<feature type="compositionally biased region" description="Low complexity" evidence="1">
    <location>
        <begin position="169"/>
        <end position="178"/>
    </location>
</feature>
<comment type="caution">
    <text evidence="4">The sequence shown here is derived from an EMBL/GenBank/DDBJ whole genome shotgun (WGS) entry which is preliminary data.</text>
</comment>
<evidence type="ECO:0000256" key="3">
    <source>
        <dbReference type="SAM" id="SignalP"/>
    </source>
</evidence>
<keyword evidence="3" id="KW-0732">Signal</keyword>
<proteinExistence type="predicted"/>
<organism evidence="4 5">
    <name type="scientific">Orbilia blumenaviensis</name>
    <dbReference type="NCBI Taxonomy" id="1796055"/>
    <lineage>
        <taxon>Eukaryota</taxon>
        <taxon>Fungi</taxon>
        <taxon>Dikarya</taxon>
        <taxon>Ascomycota</taxon>
        <taxon>Pezizomycotina</taxon>
        <taxon>Orbiliomycetes</taxon>
        <taxon>Orbiliales</taxon>
        <taxon>Orbiliaceae</taxon>
        <taxon>Orbilia</taxon>
    </lineage>
</organism>
<dbReference type="AlphaFoldDB" id="A0AAV9U581"/>
<feature type="transmembrane region" description="Helical" evidence="2">
    <location>
        <begin position="184"/>
        <end position="207"/>
    </location>
</feature>
<gene>
    <name evidence="4" type="ORF">TWF730_003696</name>
</gene>
<keyword evidence="5" id="KW-1185">Reference proteome</keyword>
<feature type="signal peptide" evidence="3">
    <location>
        <begin position="1"/>
        <end position="20"/>
    </location>
</feature>
<reference evidence="4 5" key="1">
    <citation type="submission" date="2019-10" db="EMBL/GenBank/DDBJ databases">
        <authorList>
            <person name="Palmer J.M."/>
        </authorList>
    </citation>
    <scope>NUCLEOTIDE SEQUENCE [LARGE SCALE GENOMIC DNA]</scope>
    <source>
        <strain evidence="4 5">TWF730</strain>
    </source>
</reference>
<keyword evidence="2" id="KW-0812">Transmembrane</keyword>
<sequence>MRSTTLFSIFSIALTATAQTSHVPDTDLDCSSANYSPFTGPLGSFCPTQPERCCAFLCLGAGHTNGPICSQKDGLERATCTPCKYDTVTPEPTCDASNTPTPKEFGQSACAPASSPNPCCAYICQRREAPFEPKCYSKPQRENGLWCLRCHTSEELAGANPGGNGTSNGNGTAPTSTGFPQPTYSSGAGALTFGAGALVGLFSLMFAM</sequence>
<feature type="chain" id="PRO_5043552851" evidence="3">
    <location>
        <begin position="21"/>
        <end position="208"/>
    </location>
</feature>
<keyword evidence="2" id="KW-0472">Membrane</keyword>
<accession>A0AAV9U581</accession>
<evidence type="ECO:0000313" key="5">
    <source>
        <dbReference type="Proteomes" id="UP001373714"/>
    </source>
</evidence>
<keyword evidence="2" id="KW-1133">Transmembrane helix</keyword>
<protein>
    <submittedName>
        <fullName evidence="4">Uncharacterized protein</fullName>
    </submittedName>
</protein>